<dbReference type="AlphaFoldDB" id="A0A803PIU7"/>
<reference evidence="2" key="2">
    <citation type="submission" date="2021-03" db="UniProtKB">
        <authorList>
            <consortium name="EnsemblPlants"/>
        </authorList>
    </citation>
    <scope>IDENTIFICATION</scope>
</reference>
<evidence type="ECO:0000313" key="3">
    <source>
        <dbReference type="Proteomes" id="UP000596661"/>
    </source>
</evidence>
<feature type="region of interest" description="Disordered" evidence="1">
    <location>
        <begin position="1"/>
        <end position="57"/>
    </location>
</feature>
<name>A0A803PIU7_CANSA</name>
<dbReference type="Proteomes" id="UP000596661">
    <property type="component" value="Chromosome 4"/>
</dbReference>
<reference evidence="2" key="1">
    <citation type="submission" date="2018-11" db="EMBL/GenBank/DDBJ databases">
        <authorList>
            <person name="Grassa J C."/>
        </authorList>
    </citation>
    <scope>NUCLEOTIDE SEQUENCE [LARGE SCALE GENOMIC DNA]</scope>
</reference>
<dbReference type="EnsemblPlants" id="evm.model.04.813">
    <property type="protein sequence ID" value="cds.evm.model.04.813"/>
    <property type="gene ID" value="evm.TU.04.813"/>
</dbReference>
<evidence type="ECO:0000256" key="1">
    <source>
        <dbReference type="SAM" id="MobiDB-lite"/>
    </source>
</evidence>
<keyword evidence="3" id="KW-1185">Reference proteome</keyword>
<evidence type="ECO:0000313" key="2">
    <source>
        <dbReference type="EnsemblPlants" id="cds.evm.model.04.813"/>
    </source>
</evidence>
<feature type="compositionally biased region" description="Polar residues" evidence="1">
    <location>
        <begin position="43"/>
        <end position="57"/>
    </location>
</feature>
<dbReference type="EMBL" id="UZAU01000368">
    <property type="status" value="NOT_ANNOTATED_CDS"/>
    <property type="molecule type" value="Genomic_DNA"/>
</dbReference>
<sequence length="89" mass="9769">MSPSLEVSGSKKKLEKTKEVASKKMVGSGVKVVDSNKEKKNKNVSISKRSGVSEVSSNDRCSKKLKSVVEDDDDFDQNVMKSLLCCQEN</sequence>
<dbReference type="Gramene" id="evm.model.04.813">
    <property type="protein sequence ID" value="cds.evm.model.04.813"/>
    <property type="gene ID" value="evm.TU.04.813"/>
</dbReference>
<organism evidence="2 3">
    <name type="scientific">Cannabis sativa</name>
    <name type="common">Hemp</name>
    <name type="synonym">Marijuana</name>
    <dbReference type="NCBI Taxonomy" id="3483"/>
    <lineage>
        <taxon>Eukaryota</taxon>
        <taxon>Viridiplantae</taxon>
        <taxon>Streptophyta</taxon>
        <taxon>Embryophyta</taxon>
        <taxon>Tracheophyta</taxon>
        <taxon>Spermatophyta</taxon>
        <taxon>Magnoliopsida</taxon>
        <taxon>eudicotyledons</taxon>
        <taxon>Gunneridae</taxon>
        <taxon>Pentapetalae</taxon>
        <taxon>rosids</taxon>
        <taxon>fabids</taxon>
        <taxon>Rosales</taxon>
        <taxon>Cannabaceae</taxon>
        <taxon>Cannabis</taxon>
    </lineage>
</organism>
<proteinExistence type="predicted"/>
<feature type="compositionally biased region" description="Low complexity" evidence="1">
    <location>
        <begin position="23"/>
        <end position="33"/>
    </location>
</feature>
<accession>A0A803PIU7</accession>
<protein>
    <submittedName>
        <fullName evidence="2">Uncharacterized protein</fullName>
    </submittedName>
</protein>